<evidence type="ECO:0000256" key="1">
    <source>
        <dbReference type="ARBA" id="ARBA00004245"/>
    </source>
</evidence>
<feature type="domain" description="Renin receptor N-terminal" evidence="8">
    <location>
        <begin position="139"/>
        <end position="390"/>
    </location>
</feature>
<accession>S7N7D3</accession>
<protein>
    <submittedName>
        <fullName evidence="9">Renin receptor</fullName>
    </submittedName>
</protein>
<dbReference type="CDD" id="cd23766">
    <property type="entry name" value="IQCG"/>
    <property type="match status" value="1"/>
</dbReference>
<evidence type="ECO:0000256" key="7">
    <source>
        <dbReference type="SAM" id="MobiDB-lite"/>
    </source>
</evidence>
<evidence type="ECO:0000256" key="6">
    <source>
        <dbReference type="SAM" id="Coils"/>
    </source>
</evidence>
<dbReference type="PROSITE" id="PS50096">
    <property type="entry name" value="IQ"/>
    <property type="match status" value="1"/>
</dbReference>
<evidence type="ECO:0000313" key="10">
    <source>
        <dbReference type="Proteomes" id="UP000052978"/>
    </source>
</evidence>
<comment type="subcellular location">
    <subcellularLocation>
        <location evidence="2">Cell projection</location>
    </subcellularLocation>
    <subcellularLocation>
        <location evidence="1">Cytoplasm</location>
        <location evidence="1">Cytoskeleton</location>
    </subcellularLocation>
</comment>
<dbReference type="InterPro" id="IPR057318">
    <property type="entry name" value="RENR_N"/>
</dbReference>
<evidence type="ECO:0000313" key="9">
    <source>
        <dbReference type="EMBL" id="EPQ12005.1"/>
    </source>
</evidence>
<evidence type="ECO:0000256" key="5">
    <source>
        <dbReference type="ARBA" id="ARBA00023273"/>
    </source>
</evidence>
<dbReference type="PANTHER" id="PTHR14871:SF1">
    <property type="entry name" value="DYNEIN REGULATORY COMPLEX PROTEIN 9"/>
    <property type="match status" value="1"/>
</dbReference>
<feature type="compositionally biased region" description="Basic and acidic residues" evidence="7">
    <location>
        <begin position="672"/>
        <end position="696"/>
    </location>
</feature>
<evidence type="ECO:0000256" key="4">
    <source>
        <dbReference type="ARBA" id="ARBA00023212"/>
    </source>
</evidence>
<dbReference type="GO" id="GO:0036126">
    <property type="term" value="C:sperm flagellum"/>
    <property type="evidence" value="ECO:0007669"/>
    <property type="project" value="TreeGrafter"/>
</dbReference>
<dbReference type="InterPro" id="IPR042618">
    <property type="entry name" value="IQCG"/>
</dbReference>
<keyword evidence="5" id="KW-0966">Cell projection</keyword>
<dbReference type="GO" id="GO:0005737">
    <property type="term" value="C:cytoplasm"/>
    <property type="evidence" value="ECO:0007669"/>
    <property type="project" value="TreeGrafter"/>
</dbReference>
<dbReference type="AlphaFoldDB" id="S7N7D3"/>
<proteinExistence type="predicted"/>
<evidence type="ECO:0000256" key="2">
    <source>
        <dbReference type="ARBA" id="ARBA00004316"/>
    </source>
</evidence>
<keyword evidence="4" id="KW-0206">Cytoskeleton</keyword>
<dbReference type="eggNOG" id="KOG4737">
    <property type="taxonomic scope" value="Eukaryota"/>
</dbReference>
<dbReference type="Proteomes" id="UP000052978">
    <property type="component" value="Unassembled WGS sequence"/>
</dbReference>
<keyword evidence="6" id="KW-0175">Coiled coil</keyword>
<sequence length="696" mass="79306">MVSVTGEPPSVVVEETAQEADIEVIPEIIEALSILDVLRISAVLEDTTDQLSILNYIMPVQYERRQSSSMLAIGGESGSCPSGGNDGAVPGSRDQLERVTPWRCGDRSPSPRVDLHCCGQRGAMAVLVMLLSLVAGVLGNEFSVLRSPEYVVFRSGNWSIPGERIPDVAALAMGFSVEEELSWPGLAVGNLFHRPQATVMVIVKGVDKLALPPGSVISYPLENAVPFSLDSVANSIHSLFSQESPVVLQLAPSEERVYMVGKANSIFEDLSVTLGQLRNRLFQENSVLNSLPLNSLSSNSEVDLLFLSELQVLCDISSLLSRHKHLAKDHSPDLYSLELAGLDEIGKHYGEDSEQFRDASKVLVDALQKFADGMYSLYDGNAVVELVTVRSYDTSLVRKTRTILETKQEKNPSSPYNLAYKYNFEQFLSDVIADTMQELQNSGTFNNLLTCLNEERENKTHFYDIIDREEKGRKRIKSLQKELHNVKRERQVEVQNRNEYIAHLKDQLQELKAKTNMENRFMKRNTELQISQTQKKCNRTEELLLEEIEKLRLRTEEENQIHMEIEIFLRREQQKLEEKLEFWMEKYDKDTEMKQNELNALKSAKASDLTRLQDLARLIREYEHVIIEDRIEKEKNKKQVEQSLLELKSIVKLQAWWRGIIVRNEIGYFKMPRKDKDDGKNSKGKGRGKDRQRSKR</sequence>
<keyword evidence="10" id="KW-1185">Reference proteome</keyword>
<evidence type="ECO:0000256" key="3">
    <source>
        <dbReference type="ARBA" id="ARBA00022490"/>
    </source>
</evidence>
<dbReference type="Pfam" id="PF25294">
    <property type="entry name" value="RENR_N"/>
    <property type="match status" value="1"/>
</dbReference>
<dbReference type="GO" id="GO:0005856">
    <property type="term" value="C:cytoskeleton"/>
    <property type="evidence" value="ECO:0007669"/>
    <property type="project" value="UniProtKB-SubCell"/>
</dbReference>
<evidence type="ECO:0000259" key="8">
    <source>
        <dbReference type="Pfam" id="PF25294"/>
    </source>
</evidence>
<keyword evidence="9" id="KW-0675">Receptor</keyword>
<feature type="region of interest" description="Disordered" evidence="7">
    <location>
        <begin position="671"/>
        <end position="696"/>
    </location>
</feature>
<name>S7N7D3_MYOBR</name>
<dbReference type="PANTHER" id="PTHR14871">
    <property type="entry name" value="DYNEIN REGULATORY COMPLEX PROTEIN 9"/>
    <property type="match status" value="1"/>
</dbReference>
<dbReference type="GO" id="GO:0007288">
    <property type="term" value="P:sperm axoneme assembly"/>
    <property type="evidence" value="ECO:0007669"/>
    <property type="project" value="TreeGrafter"/>
</dbReference>
<keyword evidence="3" id="KW-0963">Cytoplasm</keyword>
<feature type="coiled-coil region" evidence="6">
    <location>
        <begin position="469"/>
        <end position="558"/>
    </location>
</feature>
<organism evidence="9 10">
    <name type="scientific">Myotis brandtii</name>
    <name type="common">Brandt's bat</name>
    <dbReference type="NCBI Taxonomy" id="109478"/>
    <lineage>
        <taxon>Eukaryota</taxon>
        <taxon>Metazoa</taxon>
        <taxon>Chordata</taxon>
        <taxon>Craniata</taxon>
        <taxon>Vertebrata</taxon>
        <taxon>Euteleostomi</taxon>
        <taxon>Mammalia</taxon>
        <taxon>Eutheria</taxon>
        <taxon>Laurasiatheria</taxon>
        <taxon>Chiroptera</taxon>
        <taxon>Yangochiroptera</taxon>
        <taxon>Vespertilionidae</taxon>
        <taxon>Myotis</taxon>
    </lineage>
</organism>
<dbReference type="EMBL" id="KE163428">
    <property type="protein sequence ID" value="EPQ12005.1"/>
    <property type="molecule type" value="Genomic_DNA"/>
</dbReference>
<gene>
    <name evidence="9" type="ORF">D623_10032688</name>
</gene>
<reference evidence="9 10" key="1">
    <citation type="journal article" date="2013" name="Nat. Commun.">
        <title>Genome analysis reveals insights into physiology and longevity of the Brandt's bat Myotis brandtii.</title>
        <authorList>
            <person name="Seim I."/>
            <person name="Fang X."/>
            <person name="Xiong Z."/>
            <person name="Lobanov A.V."/>
            <person name="Huang Z."/>
            <person name="Ma S."/>
            <person name="Feng Y."/>
            <person name="Turanov A.A."/>
            <person name="Zhu Y."/>
            <person name="Lenz T.L."/>
            <person name="Gerashchenko M.V."/>
            <person name="Fan D."/>
            <person name="Hee Yim S."/>
            <person name="Yao X."/>
            <person name="Jordan D."/>
            <person name="Xiong Y."/>
            <person name="Ma Y."/>
            <person name="Lyapunov A.N."/>
            <person name="Chen G."/>
            <person name="Kulakova O.I."/>
            <person name="Sun Y."/>
            <person name="Lee S.G."/>
            <person name="Bronson R.T."/>
            <person name="Moskalev A.A."/>
            <person name="Sunyaev S.R."/>
            <person name="Zhang G."/>
            <person name="Krogh A."/>
            <person name="Wang J."/>
            <person name="Gladyshev V.N."/>
        </authorList>
    </citation>
    <scope>NUCLEOTIDE SEQUENCE [LARGE SCALE GENOMIC DNA]</scope>
</reference>